<dbReference type="Proteomes" id="UP000077164">
    <property type="component" value="Unassembled WGS sequence"/>
</dbReference>
<sequence length="296" mass="33775">MIHELITDIAYDRITVAQGLTRAKLIANQIKNDTFKNWLSKELNGYTNDDKILPEYRKVWSEIELTAEFPYGQIRTFPVVLPDHEDETMKDLIYHHRFIEPIYIVEQNIAEMDGSSGSINLPGGMVRILAGFYDSIKRQGGQIRSAHRTVGKSQLQNIVQVTKQKLLDTLQELENQFPQIDKNYIMNEDNKEKAQNIITNNIYGNNNPFNVAAGENITQGNINLTINEEQKTKLKELGIEEESLKELEIIDVENPKGTLKRKEKIMGWLGKITASLASRGIYDNIPKLIEFVGTLT</sequence>
<comment type="caution">
    <text evidence="3">The sequence shown here is derived from an EMBL/GenBank/DDBJ whole genome shotgun (WGS) entry which is preliminary data.</text>
</comment>
<gene>
    <name evidence="3" type="ORF">FBFR_05565</name>
</gene>
<dbReference type="AlphaFoldDB" id="A0A167Y1F1"/>
<proteinExistence type="predicted"/>
<evidence type="ECO:0000259" key="2">
    <source>
        <dbReference type="Pfam" id="PF18864"/>
    </source>
</evidence>
<dbReference type="Pfam" id="PF18864">
    <property type="entry name" value="AbiTii"/>
    <property type="match status" value="1"/>
</dbReference>
<accession>A0A167Y1F1</accession>
<protein>
    <recommendedName>
        <fullName evidence="2">AbiTii domain-containing protein</fullName>
    </recommendedName>
</protein>
<dbReference type="OrthoDB" id="766804at2"/>
<feature type="domain" description="AbiTii" evidence="2">
    <location>
        <begin position="2"/>
        <end position="197"/>
    </location>
</feature>
<keyword evidence="1" id="KW-0175">Coiled coil</keyword>
<feature type="coiled-coil region" evidence="1">
    <location>
        <begin position="156"/>
        <end position="183"/>
    </location>
</feature>
<keyword evidence="4" id="KW-1185">Reference proteome</keyword>
<dbReference type="EMBL" id="LVJE01000010">
    <property type="protein sequence ID" value="OAB28924.1"/>
    <property type="molecule type" value="Genomic_DNA"/>
</dbReference>
<dbReference type="InterPro" id="IPR041304">
    <property type="entry name" value="AbiTii"/>
</dbReference>
<reference evidence="3 4" key="1">
    <citation type="submission" date="2016-03" db="EMBL/GenBank/DDBJ databases">
        <title>Draft genome sequence of Flavobacterium fryxellicola DSM 16209.</title>
        <authorList>
            <person name="Shin S.-K."/>
            <person name="Yi H."/>
        </authorList>
    </citation>
    <scope>NUCLEOTIDE SEQUENCE [LARGE SCALE GENOMIC DNA]</scope>
    <source>
        <strain evidence="3 4">DSM 16209</strain>
    </source>
</reference>
<evidence type="ECO:0000256" key="1">
    <source>
        <dbReference type="SAM" id="Coils"/>
    </source>
</evidence>
<dbReference type="RefSeq" id="WP_066077984.1">
    <property type="nucleotide sequence ID" value="NZ_FRDK01000002.1"/>
</dbReference>
<dbReference type="STRING" id="249352.SAMN05444395_102344"/>
<name>A0A167Y1F1_9FLAO</name>
<evidence type="ECO:0000313" key="3">
    <source>
        <dbReference type="EMBL" id="OAB28924.1"/>
    </source>
</evidence>
<organism evidence="3 4">
    <name type="scientific">Flavobacterium fryxellicola</name>
    <dbReference type="NCBI Taxonomy" id="249352"/>
    <lineage>
        <taxon>Bacteria</taxon>
        <taxon>Pseudomonadati</taxon>
        <taxon>Bacteroidota</taxon>
        <taxon>Flavobacteriia</taxon>
        <taxon>Flavobacteriales</taxon>
        <taxon>Flavobacteriaceae</taxon>
        <taxon>Flavobacterium</taxon>
    </lineage>
</organism>
<evidence type="ECO:0000313" key="4">
    <source>
        <dbReference type="Proteomes" id="UP000077164"/>
    </source>
</evidence>